<keyword evidence="1 3" id="KW-0489">Methyltransferase</keyword>
<reference evidence="5" key="1">
    <citation type="submission" date="2021-05" db="EMBL/GenBank/DDBJ databases">
        <title>Energy efficiency and biological interactions define the core microbiome of deep oligotrophic groundwater.</title>
        <authorList>
            <person name="Mehrshad M."/>
            <person name="Lopez-Fernandez M."/>
            <person name="Bell E."/>
            <person name="Bernier-Latmani R."/>
            <person name="Bertilsson S."/>
            <person name="Dopson M."/>
        </authorList>
    </citation>
    <scope>NUCLEOTIDE SEQUENCE</scope>
    <source>
        <strain evidence="5">Modern_marine.mb.64</strain>
    </source>
</reference>
<name>A0A948WEE0_UNCEI</name>
<evidence type="ECO:0000256" key="2">
    <source>
        <dbReference type="ARBA" id="ARBA00022679"/>
    </source>
</evidence>
<dbReference type="GO" id="GO:0032259">
    <property type="term" value="P:methylation"/>
    <property type="evidence" value="ECO:0007669"/>
    <property type="project" value="UniProtKB-KW"/>
</dbReference>
<dbReference type="Proteomes" id="UP000777784">
    <property type="component" value="Unassembled WGS sequence"/>
</dbReference>
<dbReference type="AlphaFoldDB" id="A0A948WEE0"/>
<keyword evidence="3" id="KW-0862">Zinc</keyword>
<evidence type="ECO:0000256" key="1">
    <source>
        <dbReference type="ARBA" id="ARBA00022603"/>
    </source>
</evidence>
<dbReference type="GO" id="GO:0046872">
    <property type="term" value="F:metal ion binding"/>
    <property type="evidence" value="ECO:0007669"/>
    <property type="project" value="UniProtKB-KW"/>
</dbReference>
<feature type="binding site" evidence="3">
    <location>
        <position position="295"/>
    </location>
    <ligand>
        <name>Zn(2+)</name>
        <dbReference type="ChEBI" id="CHEBI:29105"/>
    </ligand>
</feature>
<comment type="cofactor">
    <cofactor evidence="3">
        <name>Zn(2+)</name>
        <dbReference type="ChEBI" id="CHEBI:29105"/>
    </cofactor>
</comment>
<evidence type="ECO:0000313" key="5">
    <source>
        <dbReference type="EMBL" id="MBU2692678.1"/>
    </source>
</evidence>
<dbReference type="EMBL" id="JAHJDP010000098">
    <property type="protein sequence ID" value="MBU2692678.1"/>
    <property type="molecule type" value="Genomic_DNA"/>
</dbReference>
<dbReference type="PANTHER" id="PTHR11103:SF18">
    <property type="entry name" value="SLR1189 PROTEIN"/>
    <property type="match status" value="1"/>
</dbReference>
<feature type="binding site" evidence="3">
    <location>
        <position position="223"/>
    </location>
    <ligand>
        <name>Zn(2+)</name>
        <dbReference type="ChEBI" id="CHEBI:29105"/>
    </ligand>
</feature>
<accession>A0A948WEE0</accession>
<feature type="binding site" evidence="3">
    <location>
        <position position="296"/>
    </location>
    <ligand>
        <name>Zn(2+)</name>
        <dbReference type="ChEBI" id="CHEBI:29105"/>
    </ligand>
</feature>
<dbReference type="GO" id="GO:0008168">
    <property type="term" value="F:methyltransferase activity"/>
    <property type="evidence" value="ECO:0007669"/>
    <property type="project" value="UniProtKB-UniRule"/>
</dbReference>
<dbReference type="PROSITE" id="PS50970">
    <property type="entry name" value="HCY"/>
    <property type="match status" value="1"/>
</dbReference>
<organism evidence="5 6">
    <name type="scientific">Eiseniibacteriota bacterium</name>
    <dbReference type="NCBI Taxonomy" id="2212470"/>
    <lineage>
        <taxon>Bacteria</taxon>
        <taxon>Candidatus Eiseniibacteriota</taxon>
    </lineage>
</organism>
<dbReference type="PANTHER" id="PTHR11103">
    <property type="entry name" value="SLR1189 PROTEIN"/>
    <property type="match status" value="1"/>
</dbReference>
<evidence type="ECO:0000256" key="3">
    <source>
        <dbReference type="PROSITE-ProRule" id="PRU00333"/>
    </source>
</evidence>
<dbReference type="InterPro" id="IPR003726">
    <property type="entry name" value="HCY_dom"/>
</dbReference>
<dbReference type="Pfam" id="PF02574">
    <property type="entry name" value="S-methyl_trans"/>
    <property type="match status" value="1"/>
</dbReference>
<gene>
    <name evidence="5" type="ORF">KJ970_17315</name>
</gene>
<evidence type="ECO:0000259" key="4">
    <source>
        <dbReference type="PROSITE" id="PS50970"/>
    </source>
</evidence>
<evidence type="ECO:0000313" key="6">
    <source>
        <dbReference type="Proteomes" id="UP000777784"/>
    </source>
</evidence>
<keyword evidence="3" id="KW-0479">Metal-binding</keyword>
<dbReference type="SUPFAM" id="SSF82282">
    <property type="entry name" value="Homocysteine S-methyltransferase"/>
    <property type="match status" value="1"/>
</dbReference>
<keyword evidence="2 3" id="KW-0808">Transferase</keyword>
<sequence>MSFVRALTAENVILTEGAIIERLRRNHKVNLNPNILHAGFLFEKQSRCILEACYREYVEIAHSYHLPIIIGTPTWRANPERLQADGRYQLHAVHDAAAAFLRAVRDDYPDHSNNVYIAGMLGCRGDAYDPRDALEIDEAKDFHGIQVHALAASGVDFLLAATLPASSEALGIAHAMDEFDLPYILSFVIHPSGTLPDGTLLHDIINDIDAQTEKKPLCYWVNCVHPSNFEKAMRHINEHSPAAARRIMGLQANTSTLTPEELDNSPALHEESPDVFGELMWRIHKNLGIKILGGCCGTDPSHISSLAQLVRRHKA</sequence>
<dbReference type="Gene3D" id="3.20.20.330">
    <property type="entry name" value="Homocysteine-binding-like domain"/>
    <property type="match status" value="1"/>
</dbReference>
<dbReference type="InterPro" id="IPR036589">
    <property type="entry name" value="HCY_dom_sf"/>
</dbReference>
<feature type="domain" description="Hcy-binding" evidence="4">
    <location>
        <begin position="1"/>
        <end position="310"/>
    </location>
</feature>
<comment type="caution">
    <text evidence="5">The sequence shown here is derived from an EMBL/GenBank/DDBJ whole genome shotgun (WGS) entry which is preliminary data.</text>
</comment>
<protein>
    <submittedName>
        <fullName evidence="5">Homocysteine S-methyltransferase family protein</fullName>
    </submittedName>
</protein>
<proteinExistence type="predicted"/>